<proteinExistence type="predicted"/>
<accession>A0A142KBI3</accession>
<dbReference type="KEGG" id="vg:40079227"/>
<keyword evidence="2" id="KW-1185">Reference proteome</keyword>
<gene>
    <name evidence="1" type="primary">73</name>
    <name evidence="1" type="ORF">SEA_KATYUSHA_73</name>
</gene>
<name>A0A142KBI3_9CAUD</name>
<evidence type="ECO:0000313" key="2">
    <source>
        <dbReference type="Proteomes" id="UP000223856"/>
    </source>
</evidence>
<dbReference type="GeneID" id="40079227"/>
<dbReference type="RefSeq" id="YP_009603348.1">
    <property type="nucleotide sequence ID" value="NC_041950.1"/>
</dbReference>
<sequence>MVPQTKENSMNMLKKAGIACVSAAAILAASAGTASAVSVDEYDDVKYVWCTDSGADVQIENTNAYGGTEDGTFRLSGRIGDGTRSCGWQTFNAGDDVSYVSTWITDEDGGYVYCAIYLDGVLVAKSEDTSDYYSFTGCY</sequence>
<dbReference type="Proteomes" id="UP000223856">
    <property type="component" value="Segment"/>
</dbReference>
<dbReference type="EMBL" id="KU963258">
    <property type="protein sequence ID" value="AMS03466.1"/>
    <property type="molecule type" value="Genomic_DNA"/>
</dbReference>
<organism evidence="1 2">
    <name type="scientific">Gordonia phage Katyusha</name>
    <dbReference type="NCBI Taxonomy" id="1821555"/>
    <lineage>
        <taxon>Viruses</taxon>
        <taxon>Duplodnaviria</taxon>
        <taxon>Heunggongvirae</taxon>
        <taxon>Uroviricota</taxon>
        <taxon>Caudoviricetes</taxon>
        <taxon>Demosthenesvirus</taxon>
        <taxon>Demosthenesvirus katyusha</taxon>
    </lineage>
</organism>
<reference evidence="1 2" key="1">
    <citation type="submission" date="2016-03" db="EMBL/GenBank/DDBJ databases">
        <authorList>
            <person name="Green D.E."/>
            <person name="Kennedy B.V."/>
            <person name="Kocak B.Z."/>
            <person name="Moretti M.L."/>
            <person name="Onelangsy F.L."/>
            <person name="Mezghani N.A."/>
            <person name="Thompson P.K."/>
            <person name="Ulbrich M.C."/>
            <person name="Furbee E.C."/>
            <person name="Grubb S.R."/>
            <person name="Warner M.H."/>
            <person name="Montgomery M.T."/>
            <person name="Garlena R.A."/>
            <person name="Russell D.A."/>
            <person name="Pope W.H."/>
            <person name="Jacobs-Sera D."/>
            <person name="Hendrix R.W."/>
            <person name="Hatfull G.F."/>
        </authorList>
    </citation>
    <scope>NUCLEOTIDE SEQUENCE [LARGE SCALE GENOMIC DNA]</scope>
</reference>
<evidence type="ECO:0000313" key="1">
    <source>
        <dbReference type="EMBL" id="AMS03466.1"/>
    </source>
</evidence>
<protein>
    <submittedName>
        <fullName evidence="1">Uncharacterized protein</fullName>
    </submittedName>
</protein>